<sequence>MDKYNILEEIGEGGSGTIFKVSDKRSNTVFAMKRVGTYVGLDDFLAEVNIMKTVSHPNIVPIIDVFMDEYYGYYVMPLYDKSLYDHIKEVGKLDEDVVIKYSTQLLLAVGYLHKNNILHRDIKPGNILIKDNNIYLSDFGSAKFIIDKTKLSTCIQTQNYRAPEILMDKEDYDEKVDIWSIGCTIVEMINGASLFSEEDDMKLLIKIVKTFGSRHKIVHDIFPRRVQIPPTKALNIKDVVATSNNTLLLLCRDMLRVNPKMRISIPYSLQRIVGYHNYKRLSMHSIRQDRKIYKCIAGPSVPCTAWPSVPCTAWPSVPCTAWPSVELLEDSLITMTIRENILDWIVRVCKYFKLSDSICFNTISMIDKYTSINNIGEHEYQLLAICSLYISSCLYNDFGLEEGDCHEVTKRSYSYDELRGMIAKICQVLYYDVNIISTEYLRIPKSRLHNVIPIIKRIMVSFNLDWKNLNVICRKLSDIYNIPIMEIDINVLNKIYGKQRTLFNNIISKIDKLGDDYGPKEVVERWNIILSHIHNII</sequence>
<evidence type="ECO:0000259" key="7">
    <source>
        <dbReference type="PROSITE" id="PS50011"/>
    </source>
</evidence>
<dbReference type="InterPro" id="IPR006671">
    <property type="entry name" value="Cyclin_N"/>
</dbReference>
<dbReference type="GeneID" id="35382651"/>
<dbReference type="SUPFAM" id="SSF56112">
    <property type="entry name" value="Protein kinase-like (PK-like)"/>
    <property type="match status" value="1"/>
</dbReference>
<dbReference type="GO" id="GO:0004674">
    <property type="term" value="F:protein serine/threonine kinase activity"/>
    <property type="evidence" value="ECO:0007669"/>
    <property type="project" value="UniProtKB-KW"/>
</dbReference>
<keyword evidence="4 8" id="KW-0418">Kinase</keyword>
<dbReference type="PROSITE" id="PS00108">
    <property type="entry name" value="PROTEIN_KINASE_ST"/>
    <property type="match status" value="1"/>
</dbReference>
<keyword evidence="5 6" id="KW-0067">ATP-binding</keyword>
<dbReference type="Proteomes" id="UP000236316">
    <property type="component" value="Segment"/>
</dbReference>
<evidence type="ECO:0000256" key="4">
    <source>
        <dbReference type="ARBA" id="ARBA00022777"/>
    </source>
</evidence>
<reference evidence="8" key="1">
    <citation type="submission" date="2017-08" db="EMBL/GenBank/DDBJ databases">
        <authorList>
            <consortium name="Urmite Genomes"/>
        </authorList>
    </citation>
    <scope>NUCLEOTIDE SEQUENCE [LARGE SCALE GENOMIC DNA]</scope>
    <source>
        <strain evidence="8">IHUMI-LCC2</strain>
    </source>
</reference>
<dbReference type="SUPFAM" id="SSF47954">
    <property type="entry name" value="Cyclin-like"/>
    <property type="match status" value="1"/>
</dbReference>
<dbReference type="GO" id="GO:0005524">
    <property type="term" value="F:ATP binding"/>
    <property type="evidence" value="ECO:0007669"/>
    <property type="project" value="UniProtKB-UniRule"/>
</dbReference>
<dbReference type="InterPro" id="IPR013763">
    <property type="entry name" value="Cyclin-like_dom"/>
</dbReference>
<evidence type="ECO:0000256" key="5">
    <source>
        <dbReference type="ARBA" id="ARBA00022840"/>
    </source>
</evidence>
<keyword evidence="3 6" id="KW-0547">Nucleotide-binding</keyword>
<dbReference type="Gene3D" id="1.10.472.10">
    <property type="entry name" value="Cyclin-like"/>
    <property type="match status" value="1"/>
</dbReference>
<dbReference type="InterPro" id="IPR011009">
    <property type="entry name" value="Kinase-like_dom_sf"/>
</dbReference>
<keyword evidence="1 8" id="KW-0723">Serine/threonine-protein kinase</keyword>
<keyword evidence="2" id="KW-0808">Transferase</keyword>
<organism evidence="8">
    <name type="scientific">Orpheovirus IHUMI-LCC2</name>
    <dbReference type="NCBI Taxonomy" id="2023057"/>
    <lineage>
        <taxon>Viruses</taxon>
        <taxon>Varidnaviria</taxon>
        <taxon>Bamfordvirae</taxon>
        <taxon>Nucleocytoviricota</taxon>
        <taxon>Megaviricetes</taxon>
        <taxon>Pimascovirales</taxon>
        <taxon>Ocovirineae</taxon>
        <taxon>Orpheoviridae</taxon>
        <taxon>Alphaorpheovirus</taxon>
        <taxon>Alphaorpheovirus massiliense</taxon>
    </lineage>
</organism>
<dbReference type="Gene3D" id="3.30.200.20">
    <property type="entry name" value="Phosphorylase Kinase, domain 1"/>
    <property type="match status" value="1"/>
</dbReference>
<dbReference type="SMART" id="SM00220">
    <property type="entry name" value="S_TKc"/>
    <property type="match status" value="1"/>
</dbReference>
<dbReference type="Pfam" id="PF00069">
    <property type="entry name" value="Pkinase"/>
    <property type="match status" value="1"/>
</dbReference>
<evidence type="ECO:0000256" key="3">
    <source>
        <dbReference type="ARBA" id="ARBA00022741"/>
    </source>
</evidence>
<protein>
    <submittedName>
        <fullName evidence="8">Serine/Threonine protein kinase</fullName>
    </submittedName>
</protein>
<dbReference type="Pfam" id="PF00134">
    <property type="entry name" value="Cyclin_N"/>
    <property type="match status" value="1"/>
</dbReference>
<evidence type="ECO:0000256" key="6">
    <source>
        <dbReference type="PROSITE-ProRule" id="PRU10141"/>
    </source>
</evidence>
<accession>A0A2I2L395</accession>
<dbReference type="OrthoDB" id="8955at10239"/>
<dbReference type="Gene3D" id="1.10.510.10">
    <property type="entry name" value="Transferase(Phosphotransferase) domain 1"/>
    <property type="match status" value="1"/>
</dbReference>
<dbReference type="InterPro" id="IPR000719">
    <property type="entry name" value="Prot_kinase_dom"/>
</dbReference>
<dbReference type="PANTHER" id="PTHR24345:SF0">
    <property type="entry name" value="CELL CYCLE SERINE_THREONINE-PROTEIN KINASE CDC5_MSD2"/>
    <property type="match status" value="1"/>
</dbReference>
<dbReference type="EMBL" id="LT906555">
    <property type="protein sequence ID" value="SNW61987.1"/>
    <property type="molecule type" value="Genomic_DNA"/>
</dbReference>
<gene>
    <name evidence="8" type="ORF">ORPV_83</name>
</gene>
<dbReference type="SMART" id="SM00385">
    <property type="entry name" value="CYCLIN"/>
    <property type="match status" value="1"/>
</dbReference>
<feature type="binding site" evidence="6">
    <location>
        <position position="33"/>
    </location>
    <ligand>
        <name>ATP</name>
        <dbReference type="ChEBI" id="CHEBI:30616"/>
    </ligand>
</feature>
<feature type="domain" description="Protein kinase" evidence="7">
    <location>
        <begin position="4"/>
        <end position="279"/>
    </location>
</feature>
<dbReference type="InterPro" id="IPR036915">
    <property type="entry name" value="Cyclin-like_sf"/>
</dbReference>
<dbReference type="RefSeq" id="YP_009448289.1">
    <property type="nucleotide sequence ID" value="NC_036594.1"/>
</dbReference>
<dbReference type="KEGG" id="vg:35382651"/>
<dbReference type="InterPro" id="IPR017441">
    <property type="entry name" value="Protein_kinase_ATP_BS"/>
</dbReference>
<evidence type="ECO:0000313" key="8">
    <source>
        <dbReference type="EMBL" id="SNW61987.1"/>
    </source>
</evidence>
<dbReference type="PANTHER" id="PTHR24345">
    <property type="entry name" value="SERINE/THREONINE-PROTEIN KINASE PLK"/>
    <property type="match status" value="1"/>
</dbReference>
<proteinExistence type="predicted"/>
<evidence type="ECO:0000313" key="9">
    <source>
        <dbReference type="Proteomes" id="UP000236316"/>
    </source>
</evidence>
<dbReference type="PROSITE" id="PS50011">
    <property type="entry name" value="PROTEIN_KINASE_DOM"/>
    <property type="match status" value="1"/>
</dbReference>
<dbReference type="InterPro" id="IPR008271">
    <property type="entry name" value="Ser/Thr_kinase_AS"/>
</dbReference>
<evidence type="ECO:0000256" key="2">
    <source>
        <dbReference type="ARBA" id="ARBA00022679"/>
    </source>
</evidence>
<keyword evidence="9" id="KW-1185">Reference proteome</keyword>
<name>A0A2I2L395_9VIRU</name>
<dbReference type="PROSITE" id="PS00107">
    <property type="entry name" value="PROTEIN_KINASE_ATP"/>
    <property type="match status" value="1"/>
</dbReference>
<evidence type="ECO:0000256" key="1">
    <source>
        <dbReference type="ARBA" id="ARBA00022527"/>
    </source>
</evidence>